<proteinExistence type="predicted"/>
<dbReference type="AlphaFoldDB" id="A0A1I1PUW6"/>
<accession>A0A1I1PUW6</accession>
<evidence type="ECO:0000313" key="2">
    <source>
        <dbReference type="Proteomes" id="UP000198598"/>
    </source>
</evidence>
<keyword evidence="2" id="KW-1185">Reference proteome</keyword>
<dbReference type="RefSeq" id="WP_093825960.1">
    <property type="nucleotide sequence ID" value="NZ_FOLQ01000003.1"/>
</dbReference>
<sequence>MQVNLYYHKAITPPHLNQVFTGFKALHDLGLIQLKLIQTRESVFADPTLPITRACIDGKVNVIYDTLDGYRFDHSCSPQDNVKLLDKVLDTCDFYFKRSFSNTLNSSLKNSNIYKLGLNIKLHNELYSELLHTKALSKDFVKLAVGHNRTLASLLNQEYYKDHLFRNLYSLPLLKNDYFYTNSILFLTRSRDPHGQALPQDLIDERYAMNEFRAACIRACRKEFGSFFVGGFADSSFNRSTYPDLIVPKSLTHQSNYFRLMRESSICVATNGLHDSIGWKVAEYVSHSKAIISEPLKYELPGGFSEPTNYLTFDSVDSLLNRLIDLRDNQTDIITMMKNNYTYYQNWVRPDSMILNSLMKATQRKAVLTETNLL</sequence>
<gene>
    <name evidence="1" type="ORF">SAMN05216167_103443</name>
</gene>
<reference evidence="1 2" key="1">
    <citation type="submission" date="2016-10" db="EMBL/GenBank/DDBJ databases">
        <authorList>
            <person name="de Groot N.N."/>
        </authorList>
    </citation>
    <scope>NUCLEOTIDE SEQUENCE [LARGE SCALE GENOMIC DNA]</scope>
    <source>
        <strain evidence="1 2">DSM 26130</strain>
    </source>
</reference>
<dbReference type="EMBL" id="FOLQ01000003">
    <property type="protein sequence ID" value="SFD13452.1"/>
    <property type="molecule type" value="Genomic_DNA"/>
</dbReference>
<evidence type="ECO:0008006" key="3">
    <source>
        <dbReference type="Google" id="ProtNLM"/>
    </source>
</evidence>
<dbReference type="Proteomes" id="UP000198598">
    <property type="component" value="Unassembled WGS sequence"/>
</dbReference>
<dbReference type="OrthoDB" id="6336595at2"/>
<dbReference type="STRING" id="662367.SAMN05216167_103443"/>
<protein>
    <recommendedName>
        <fullName evidence="3">Glycosyl transferases group 1</fullName>
    </recommendedName>
</protein>
<organism evidence="1 2">
    <name type="scientific">Spirosoma endophyticum</name>
    <dbReference type="NCBI Taxonomy" id="662367"/>
    <lineage>
        <taxon>Bacteria</taxon>
        <taxon>Pseudomonadati</taxon>
        <taxon>Bacteroidota</taxon>
        <taxon>Cytophagia</taxon>
        <taxon>Cytophagales</taxon>
        <taxon>Cytophagaceae</taxon>
        <taxon>Spirosoma</taxon>
    </lineage>
</organism>
<evidence type="ECO:0000313" key="1">
    <source>
        <dbReference type="EMBL" id="SFD13452.1"/>
    </source>
</evidence>
<name>A0A1I1PUW6_9BACT</name>